<dbReference type="Pfam" id="PF13340">
    <property type="entry name" value="DUF4096"/>
    <property type="match status" value="1"/>
</dbReference>
<sequence>MRALSEQLVPDFFWNAVEPLLPRQKPRPQGGGPRRADNRKVLTAVVFVVSSGCGWQELPGVFGVSPSTAHRRFREWAEAGICTSLERRTEELDLAPHEREWIRTVLDLAYQRSERVPAASAARSS</sequence>
<dbReference type="Proteomes" id="UP000832041">
    <property type="component" value="Chromosome"/>
</dbReference>
<dbReference type="EMBL" id="CP051627">
    <property type="protein sequence ID" value="UPT23213.1"/>
    <property type="molecule type" value="Genomic_DNA"/>
</dbReference>
<evidence type="ECO:0000313" key="2">
    <source>
        <dbReference type="EMBL" id="UPT23213.1"/>
    </source>
</evidence>
<keyword evidence="3" id="KW-1185">Reference proteome</keyword>
<evidence type="ECO:0000313" key="3">
    <source>
        <dbReference type="Proteomes" id="UP000832041"/>
    </source>
</evidence>
<dbReference type="PANTHER" id="PTHR46637">
    <property type="entry name" value="TIS1421-TRANSPOSASE PROTEIN A"/>
    <property type="match status" value="1"/>
</dbReference>
<dbReference type="RefSeq" id="WP_248591738.1">
    <property type="nucleotide sequence ID" value="NZ_BAABEB010000018.1"/>
</dbReference>
<proteinExistence type="predicted"/>
<evidence type="ECO:0000259" key="1">
    <source>
        <dbReference type="Pfam" id="PF13340"/>
    </source>
</evidence>
<dbReference type="InterPro" id="IPR025161">
    <property type="entry name" value="IS402-like_dom"/>
</dbReference>
<gene>
    <name evidence="2" type="ORF">FOF52_21570</name>
</gene>
<accession>A0ABY4L9T8</accession>
<dbReference type="PANTHER" id="PTHR46637:SF1">
    <property type="entry name" value="BLL5188 PROTEIN"/>
    <property type="match status" value="1"/>
</dbReference>
<name>A0ABY4L9T8_THEAE</name>
<dbReference type="InterPro" id="IPR052909">
    <property type="entry name" value="Transposase_6_like"/>
</dbReference>
<organism evidence="2 3">
    <name type="scientific">Thermobifida alba</name>
    <name type="common">Thermomonospora alba</name>
    <dbReference type="NCBI Taxonomy" id="53522"/>
    <lineage>
        <taxon>Bacteria</taxon>
        <taxon>Bacillati</taxon>
        <taxon>Actinomycetota</taxon>
        <taxon>Actinomycetes</taxon>
        <taxon>Streptosporangiales</taxon>
        <taxon>Nocardiopsidaceae</taxon>
        <taxon>Thermobifida</taxon>
    </lineage>
</organism>
<protein>
    <submittedName>
        <fullName evidence="2">Transposase</fullName>
    </submittedName>
</protein>
<feature type="domain" description="Insertion element IS402-like" evidence="1">
    <location>
        <begin position="10"/>
        <end position="83"/>
    </location>
</feature>
<reference evidence="2 3" key="1">
    <citation type="submission" date="2020-04" db="EMBL/GenBank/DDBJ databases">
        <title>Thermobifida alba genome sequencing and assembly.</title>
        <authorList>
            <person name="Luzics S."/>
            <person name="Horvath B."/>
            <person name="Nagy I."/>
            <person name="Toth A."/>
            <person name="Nagy I."/>
            <person name="Kukolya J."/>
        </authorList>
    </citation>
    <scope>NUCLEOTIDE SEQUENCE [LARGE SCALE GENOMIC DNA]</scope>
    <source>
        <strain evidence="2 3">DSM 43795</strain>
    </source>
</reference>